<feature type="compositionally biased region" description="Polar residues" evidence="1">
    <location>
        <begin position="13"/>
        <end position="25"/>
    </location>
</feature>
<dbReference type="Pfam" id="PF01844">
    <property type="entry name" value="HNH"/>
    <property type="match status" value="1"/>
</dbReference>
<evidence type="ECO:0000259" key="2">
    <source>
        <dbReference type="SMART" id="SM00507"/>
    </source>
</evidence>
<dbReference type="InterPro" id="IPR003615">
    <property type="entry name" value="HNH_nuc"/>
</dbReference>
<evidence type="ECO:0000313" key="4">
    <source>
        <dbReference type="Proteomes" id="UP000221250"/>
    </source>
</evidence>
<keyword evidence="3" id="KW-0378">Hydrolase</keyword>
<dbReference type="SMART" id="SM00507">
    <property type="entry name" value="HNHc"/>
    <property type="match status" value="1"/>
</dbReference>
<dbReference type="GO" id="GO:0008270">
    <property type="term" value="F:zinc ion binding"/>
    <property type="evidence" value="ECO:0007669"/>
    <property type="project" value="InterPro"/>
</dbReference>
<proteinExistence type="predicted"/>
<dbReference type="InterPro" id="IPR002711">
    <property type="entry name" value="HNH"/>
</dbReference>
<evidence type="ECO:0000313" key="3">
    <source>
        <dbReference type="EMBL" id="AQT28653.1"/>
    </source>
</evidence>
<protein>
    <submittedName>
        <fullName evidence="3">Putative HNH endonuclease</fullName>
    </submittedName>
</protein>
<dbReference type="GO" id="GO:0004519">
    <property type="term" value="F:endonuclease activity"/>
    <property type="evidence" value="ECO:0007669"/>
    <property type="project" value="UniProtKB-KW"/>
</dbReference>
<dbReference type="EMBL" id="KY448244">
    <property type="protein sequence ID" value="AQT28653.1"/>
    <property type="molecule type" value="Genomic_DNA"/>
</dbReference>
<feature type="region of interest" description="Disordered" evidence="1">
    <location>
        <begin position="1"/>
        <end position="31"/>
    </location>
</feature>
<name>A0A1S6L3A2_9CAUD</name>
<sequence>MTYRPRGGIAARKNNSWGKPSTSQRLAGVTSLDRNRVGTHQRMDRSEWSSLKAQIIQERGARCQRCGKATSQLILDHTVTHSQGGSNMKNNLKLLCHDCDSQKIGRANRRGSRLLHGGR</sequence>
<gene>
    <name evidence="3" type="ORF">YOLOSWAG_174</name>
</gene>
<accession>A0A1S6L3A2</accession>
<keyword evidence="3" id="KW-0540">Nuclease</keyword>
<dbReference type="Gene3D" id="1.10.30.50">
    <property type="match status" value="1"/>
</dbReference>
<evidence type="ECO:0000256" key="1">
    <source>
        <dbReference type="SAM" id="MobiDB-lite"/>
    </source>
</evidence>
<keyword evidence="3" id="KW-0255">Endonuclease</keyword>
<dbReference type="Proteomes" id="UP000221250">
    <property type="component" value="Segment"/>
</dbReference>
<dbReference type="CDD" id="cd00085">
    <property type="entry name" value="HNHc"/>
    <property type="match status" value="1"/>
</dbReference>
<organism evidence="3 4">
    <name type="scientific">Erwinia phage vB_EamM_Yoloswag</name>
    <dbReference type="NCBI Taxonomy" id="1958956"/>
    <lineage>
        <taxon>Viruses</taxon>
        <taxon>Duplodnaviria</taxon>
        <taxon>Heunggongvirae</taxon>
        <taxon>Uroviricota</taxon>
        <taxon>Caudoviricetes</taxon>
        <taxon>Yoloswagvirus</taxon>
        <taxon>Yoloswagvirus yoloswag</taxon>
    </lineage>
</organism>
<keyword evidence="4" id="KW-1185">Reference proteome</keyword>
<dbReference type="GO" id="GO:0003676">
    <property type="term" value="F:nucleic acid binding"/>
    <property type="evidence" value="ECO:0007669"/>
    <property type="project" value="InterPro"/>
</dbReference>
<feature type="domain" description="HNH nuclease" evidence="2">
    <location>
        <begin position="50"/>
        <end position="101"/>
    </location>
</feature>
<reference evidence="3 4" key="1">
    <citation type="submission" date="2017-01" db="EMBL/GenBank/DDBJ databases">
        <authorList>
            <person name="Mah S.A."/>
            <person name="Swanson W.J."/>
            <person name="Moy G.W."/>
            <person name="Vacquier V.D."/>
        </authorList>
    </citation>
    <scope>NUCLEOTIDE SEQUENCE [LARGE SCALE GENOMIC DNA]</scope>
</reference>